<feature type="transmembrane region" description="Helical" evidence="6">
    <location>
        <begin position="307"/>
        <end position="327"/>
    </location>
</feature>
<evidence type="ECO:0000256" key="4">
    <source>
        <dbReference type="ARBA" id="ARBA00022989"/>
    </source>
</evidence>
<evidence type="ECO:0000259" key="7">
    <source>
        <dbReference type="PROSITE" id="PS50850"/>
    </source>
</evidence>
<reference evidence="8" key="1">
    <citation type="submission" date="2023-04" db="EMBL/GenBank/DDBJ databases">
        <title>Candida boidinii NBRC 10035.</title>
        <authorList>
            <person name="Ichikawa N."/>
            <person name="Sato H."/>
            <person name="Tonouchi N."/>
        </authorList>
    </citation>
    <scope>NUCLEOTIDE SEQUENCE</scope>
    <source>
        <strain evidence="8">NBRC 10035</strain>
    </source>
</reference>
<proteinExistence type="predicted"/>
<dbReference type="Gene3D" id="1.20.1250.20">
    <property type="entry name" value="MFS general substrate transporter like domains"/>
    <property type="match status" value="1"/>
</dbReference>
<dbReference type="GO" id="GO:0022857">
    <property type="term" value="F:transmembrane transporter activity"/>
    <property type="evidence" value="ECO:0007669"/>
    <property type="project" value="InterPro"/>
</dbReference>
<keyword evidence="4 6" id="KW-1133">Transmembrane helix</keyword>
<name>A0A9W6SYU3_CANBO</name>
<feature type="domain" description="Major facilitator superfamily (MFS) profile" evidence="7">
    <location>
        <begin position="1"/>
        <end position="364"/>
    </location>
</feature>
<keyword evidence="2" id="KW-0813">Transport</keyword>
<feature type="transmembrane region" description="Helical" evidence="6">
    <location>
        <begin position="339"/>
        <end position="361"/>
    </location>
</feature>
<keyword evidence="9" id="KW-1185">Reference proteome</keyword>
<sequence length="430" mass="47960">MQKFGPSRWLSFQVIIWSLVATLQSCMTTYSGYLASRFFMGVAEAGFIPCGLYYISTWYTRKDIVPRYTFYFLGNLVGSACSGLIASGIIKNVAGNFGKAGWQWIFIIEGAMGLGYGLIFAFLIPDSALNPKSVFGFSIFSEREAHIIRSRVYADDPIKIDGVENITWNDLKATFSQWRIWVHFLYTLSFLQVVQALSVYLPTIVKSLGYSNVAANAMSSIGYWGAIGFVLVLTWSSHHFQIRCISVIFVSVFQLVFLIALLCLAKTDKKDAKFAVITCVFVAGANGHVLNCSWLSINVKHPLQRSIALAMLVMAANMAGISGGQILRTNDAPRYIHAFTALVVISAFTLCVAIALTIQYLPTKSRKELKEAYQQVEAEKLKELSERKRFVHIGDKESESFNELKAEHAKKGYAVQDYFKLVTSGEAKFI</sequence>
<feature type="transmembrane region" description="Helical" evidence="6">
    <location>
        <begin position="38"/>
        <end position="56"/>
    </location>
</feature>
<evidence type="ECO:0000256" key="6">
    <source>
        <dbReference type="SAM" id="Phobius"/>
    </source>
</evidence>
<evidence type="ECO:0000256" key="1">
    <source>
        <dbReference type="ARBA" id="ARBA00004141"/>
    </source>
</evidence>
<evidence type="ECO:0000256" key="5">
    <source>
        <dbReference type="ARBA" id="ARBA00023136"/>
    </source>
</evidence>
<evidence type="ECO:0000313" key="9">
    <source>
        <dbReference type="Proteomes" id="UP001165120"/>
    </source>
</evidence>
<dbReference type="Pfam" id="PF07690">
    <property type="entry name" value="MFS_1"/>
    <property type="match status" value="1"/>
</dbReference>
<protein>
    <submittedName>
        <fullName evidence="8">Unnamed protein product</fullName>
    </submittedName>
</protein>
<dbReference type="InterPro" id="IPR036259">
    <property type="entry name" value="MFS_trans_sf"/>
</dbReference>
<dbReference type="PANTHER" id="PTHR43791:SF32">
    <property type="entry name" value="MAJOR FACILITATOR SUPERFAMILY (MFS) PROFILE DOMAIN-CONTAINING PROTEIN"/>
    <property type="match status" value="1"/>
</dbReference>
<gene>
    <name evidence="8" type="ORF">Cboi02_000190000</name>
</gene>
<comment type="subcellular location">
    <subcellularLocation>
        <location evidence="1">Membrane</location>
        <topology evidence="1">Multi-pass membrane protein</topology>
    </subcellularLocation>
</comment>
<dbReference type="GO" id="GO:0016020">
    <property type="term" value="C:membrane"/>
    <property type="evidence" value="ECO:0007669"/>
    <property type="project" value="UniProtKB-SubCell"/>
</dbReference>
<feature type="transmembrane region" description="Helical" evidence="6">
    <location>
        <begin position="180"/>
        <end position="201"/>
    </location>
</feature>
<dbReference type="Proteomes" id="UP001165120">
    <property type="component" value="Unassembled WGS sequence"/>
</dbReference>
<dbReference type="PROSITE" id="PS51257">
    <property type="entry name" value="PROKAR_LIPOPROTEIN"/>
    <property type="match status" value="1"/>
</dbReference>
<dbReference type="InterPro" id="IPR011701">
    <property type="entry name" value="MFS"/>
</dbReference>
<evidence type="ECO:0000313" key="8">
    <source>
        <dbReference type="EMBL" id="GME68844.1"/>
    </source>
</evidence>
<accession>A0A9W6SYU3</accession>
<feature type="transmembrane region" description="Helical" evidence="6">
    <location>
        <begin position="68"/>
        <end position="90"/>
    </location>
</feature>
<keyword evidence="3 6" id="KW-0812">Transmembrane</keyword>
<keyword evidence="5 6" id="KW-0472">Membrane</keyword>
<evidence type="ECO:0000256" key="3">
    <source>
        <dbReference type="ARBA" id="ARBA00022692"/>
    </source>
</evidence>
<dbReference type="EMBL" id="BSXN01000507">
    <property type="protein sequence ID" value="GME68844.1"/>
    <property type="molecule type" value="Genomic_DNA"/>
</dbReference>
<dbReference type="AlphaFoldDB" id="A0A9W6SYU3"/>
<feature type="transmembrane region" description="Helical" evidence="6">
    <location>
        <begin position="274"/>
        <end position="295"/>
    </location>
</feature>
<dbReference type="InterPro" id="IPR020846">
    <property type="entry name" value="MFS_dom"/>
</dbReference>
<feature type="transmembrane region" description="Helical" evidence="6">
    <location>
        <begin position="213"/>
        <end position="235"/>
    </location>
</feature>
<dbReference type="PROSITE" id="PS50850">
    <property type="entry name" value="MFS"/>
    <property type="match status" value="1"/>
</dbReference>
<feature type="transmembrane region" description="Helical" evidence="6">
    <location>
        <begin position="242"/>
        <end position="262"/>
    </location>
</feature>
<organism evidence="8 9">
    <name type="scientific">Candida boidinii</name>
    <name type="common">Yeast</name>
    <dbReference type="NCBI Taxonomy" id="5477"/>
    <lineage>
        <taxon>Eukaryota</taxon>
        <taxon>Fungi</taxon>
        <taxon>Dikarya</taxon>
        <taxon>Ascomycota</taxon>
        <taxon>Saccharomycotina</taxon>
        <taxon>Pichiomycetes</taxon>
        <taxon>Pichiales</taxon>
        <taxon>Pichiaceae</taxon>
        <taxon>Ogataea</taxon>
        <taxon>Ogataea/Candida clade</taxon>
    </lineage>
</organism>
<dbReference type="PANTHER" id="PTHR43791">
    <property type="entry name" value="PERMEASE-RELATED"/>
    <property type="match status" value="1"/>
</dbReference>
<feature type="transmembrane region" description="Helical" evidence="6">
    <location>
        <begin position="102"/>
        <end position="124"/>
    </location>
</feature>
<comment type="caution">
    <text evidence="8">The sequence shown here is derived from an EMBL/GenBank/DDBJ whole genome shotgun (WGS) entry which is preliminary data.</text>
</comment>
<dbReference type="SUPFAM" id="SSF103473">
    <property type="entry name" value="MFS general substrate transporter"/>
    <property type="match status" value="1"/>
</dbReference>
<evidence type="ECO:0000256" key="2">
    <source>
        <dbReference type="ARBA" id="ARBA00022448"/>
    </source>
</evidence>